<organism evidence="2 3">
    <name type="scientific">Paramecium pentaurelia</name>
    <dbReference type="NCBI Taxonomy" id="43138"/>
    <lineage>
        <taxon>Eukaryota</taxon>
        <taxon>Sar</taxon>
        <taxon>Alveolata</taxon>
        <taxon>Ciliophora</taxon>
        <taxon>Intramacronucleata</taxon>
        <taxon>Oligohymenophorea</taxon>
        <taxon>Peniculida</taxon>
        <taxon>Parameciidae</taxon>
        <taxon>Paramecium</taxon>
    </lineage>
</organism>
<dbReference type="OrthoDB" id="317013at2759"/>
<feature type="compositionally biased region" description="Polar residues" evidence="1">
    <location>
        <begin position="12"/>
        <end position="27"/>
    </location>
</feature>
<reference evidence="2" key="1">
    <citation type="submission" date="2021-01" db="EMBL/GenBank/DDBJ databases">
        <authorList>
            <consortium name="Genoscope - CEA"/>
            <person name="William W."/>
        </authorList>
    </citation>
    <scope>NUCLEOTIDE SEQUENCE</scope>
</reference>
<comment type="caution">
    <text evidence="2">The sequence shown here is derived from an EMBL/GenBank/DDBJ whole genome shotgun (WGS) entry which is preliminary data.</text>
</comment>
<dbReference type="AlphaFoldDB" id="A0A8S1XD18"/>
<proteinExistence type="predicted"/>
<protein>
    <recommendedName>
        <fullName evidence="4">P-loop containing nucleoside triphosphate hydrolase</fullName>
    </recommendedName>
</protein>
<keyword evidence="3" id="KW-1185">Reference proteome</keyword>
<dbReference type="Proteomes" id="UP000689195">
    <property type="component" value="Unassembled WGS sequence"/>
</dbReference>
<name>A0A8S1XD18_9CILI</name>
<evidence type="ECO:0000313" key="2">
    <source>
        <dbReference type="EMBL" id="CAD8198855.1"/>
    </source>
</evidence>
<feature type="region of interest" description="Disordered" evidence="1">
    <location>
        <begin position="1"/>
        <end position="60"/>
    </location>
</feature>
<evidence type="ECO:0000313" key="3">
    <source>
        <dbReference type="Proteomes" id="UP000689195"/>
    </source>
</evidence>
<dbReference type="EMBL" id="CAJJDO010000120">
    <property type="protein sequence ID" value="CAD8198855.1"/>
    <property type="molecule type" value="Genomic_DNA"/>
</dbReference>
<evidence type="ECO:0008006" key="4">
    <source>
        <dbReference type="Google" id="ProtNLM"/>
    </source>
</evidence>
<evidence type="ECO:0000256" key="1">
    <source>
        <dbReference type="SAM" id="MobiDB-lite"/>
    </source>
</evidence>
<gene>
    <name evidence="2" type="ORF">PPENT_87.1.T1200036</name>
</gene>
<accession>A0A8S1XD18</accession>
<sequence length="280" mass="33381">MKSGRKLVPIQNPHSVNKQKQIEPQTQKKSRIIKRAPEKKNEKQPFSNIKDQKLVQQQQKSQQQPILKQIKQKAQQDEQNNYPIAVLLGTPGVGKTQIMHKLFPNEKQLKEFTLYKLEDLKYNFVDTSGFDFEGDIDWREVQIKNYQNLFLKFSNQISSLFVVVNFERTDLMKKKLLSVYKYFRKFKNLMSIVVTDFHLSESNRDKEHLKKNFQIFQPNDILFVRGDLKSEELKESLKKSKMLNKLIESNQFNLKDTIFELYDMEEYKNIRQDLLKLINK</sequence>